<evidence type="ECO:0000313" key="2">
    <source>
        <dbReference type="Proteomes" id="UP001254813"/>
    </source>
</evidence>
<dbReference type="Proteomes" id="UP001254813">
    <property type="component" value="Unassembled WGS sequence"/>
</dbReference>
<gene>
    <name evidence="1" type="ORF">NDI79_14950</name>
</gene>
<proteinExistence type="predicted"/>
<reference evidence="1 2" key="1">
    <citation type="submission" date="2022-06" db="EMBL/GenBank/DDBJ databases">
        <title>Halogeometricum sp. a new haloarchaeum isolate from saline soil.</title>
        <authorList>
            <person name="Strakova D."/>
            <person name="Galisteo C."/>
            <person name="Sanchez-Porro C."/>
            <person name="Ventosa A."/>
        </authorList>
    </citation>
    <scope>NUCLEOTIDE SEQUENCE [LARGE SCALE GENOMIC DNA]</scope>
    <source>
        <strain evidence="2">S3BR25-2</strain>
    </source>
</reference>
<accession>A0ABU2G5A0</accession>
<protein>
    <submittedName>
        <fullName evidence="1">Uncharacterized protein</fullName>
    </submittedName>
</protein>
<evidence type="ECO:0000313" key="1">
    <source>
        <dbReference type="EMBL" id="MDS0295468.1"/>
    </source>
</evidence>
<dbReference type="EMBL" id="JAMQOQ010000004">
    <property type="protein sequence ID" value="MDS0295468.1"/>
    <property type="molecule type" value="Genomic_DNA"/>
</dbReference>
<name>A0ABU2G5A0_9EURY</name>
<organism evidence="1 2">
    <name type="scientific">Halogeometricum luteum</name>
    <dbReference type="NCBI Taxonomy" id="2950537"/>
    <lineage>
        <taxon>Archaea</taxon>
        <taxon>Methanobacteriati</taxon>
        <taxon>Methanobacteriota</taxon>
        <taxon>Stenosarchaea group</taxon>
        <taxon>Halobacteria</taxon>
        <taxon>Halobacteriales</taxon>
        <taxon>Haloferacaceae</taxon>
        <taxon>Halogeometricum</taxon>
    </lineage>
</organism>
<comment type="caution">
    <text evidence="1">The sequence shown here is derived from an EMBL/GenBank/DDBJ whole genome shotgun (WGS) entry which is preliminary data.</text>
</comment>
<sequence>MELSALARWVTGVEKGVPTTVVCEETAREVCLSLYNNHLPALCAPAVLDIRPRESVVVAGERFAEAVGYLRQSR</sequence>
<keyword evidence="2" id="KW-1185">Reference proteome</keyword>